<dbReference type="Proteomes" id="UP000675968">
    <property type="component" value="Unassembled WGS sequence"/>
</dbReference>
<dbReference type="Pfam" id="PF01464">
    <property type="entry name" value="SLT"/>
    <property type="match status" value="1"/>
</dbReference>
<reference evidence="3" key="2">
    <citation type="submission" date="2021-05" db="EMBL/GenBank/DDBJ databases">
        <title>Protein family content uncovers lineage relationships and bacterial pathway maintenance mechanisms in DPANN archaea.</title>
        <authorList>
            <person name="Castelle C.J."/>
            <person name="Meheust R."/>
            <person name="Jaffe A.L."/>
            <person name="Seitz K."/>
            <person name="Gong X."/>
            <person name="Baker B.J."/>
            <person name="Banfield J.F."/>
        </authorList>
    </citation>
    <scope>NUCLEOTIDE SEQUENCE</scope>
    <source>
        <strain evidence="3">RIFCSPLOWO2_01_FULL_AR10_48_17</strain>
    </source>
</reference>
<feature type="region of interest" description="Disordered" evidence="1">
    <location>
        <begin position="220"/>
        <end position="282"/>
    </location>
</feature>
<dbReference type="InterPro" id="IPR008258">
    <property type="entry name" value="Transglycosylase_SLT_dom_1"/>
</dbReference>
<gene>
    <name evidence="3" type="ORF">J4215_02755</name>
</gene>
<comment type="caution">
    <text evidence="3">The sequence shown here is derived from an EMBL/GenBank/DDBJ whole genome shotgun (WGS) entry which is preliminary data.</text>
</comment>
<reference evidence="3" key="1">
    <citation type="submission" date="2021-03" db="EMBL/GenBank/DDBJ databases">
        <authorList>
            <person name="Jaffe A."/>
        </authorList>
    </citation>
    <scope>NUCLEOTIDE SEQUENCE</scope>
    <source>
        <strain evidence="3">RIFCSPLOWO2_01_FULL_AR10_48_17</strain>
    </source>
</reference>
<feature type="compositionally biased region" description="Low complexity" evidence="1">
    <location>
        <begin position="52"/>
        <end position="63"/>
    </location>
</feature>
<feature type="compositionally biased region" description="Low complexity" evidence="1">
    <location>
        <begin position="240"/>
        <end position="253"/>
    </location>
</feature>
<organism evidence="3 4">
    <name type="scientific">Candidatus Iainarchaeum sp</name>
    <dbReference type="NCBI Taxonomy" id="3101447"/>
    <lineage>
        <taxon>Archaea</taxon>
        <taxon>Candidatus Iainarchaeota</taxon>
        <taxon>Candidatus Iainarchaeia</taxon>
        <taxon>Candidatus Iainarchaeales</taxon>
        <taxon>Candidatus Iainarchaeaceae</taxon>
        <taxon>Candidatus Iainarchaeum</taxon>
    </lineage>
</organism>
<dbReference type="EMBL" id="JAGVWC010000009">
    <property type="protein sequence ID" value="MBS3061478.1"/>
    <property type="molecule type" value="Genomic_DNA"/>
</dbReference>
<protein>
    <submittedName>
        <fullName evidence="3">Lytic transglycosylase domain-containing protein</fullName>
    </submittedName>
</protein>
<dbReference type="InterPro" id="IPR023346">
    <property type="entry name" value="Lysozyme-like_dom_sf"/>
</dbReference>
<evidence type="ECO:0000313" key="4">
    <source>
        <dbReference type="Proteomes" id="UP000675968"/>
    </source>
</evidence>
<proteinExistence type="predicted"/>
<dbReference type="SUPFAM" id="SSF53955">
    <property type="entry name" value="Lysozyme-like"/>
    <property type="match status" value="1"/>
</dbReference>
<dbReference type="Gene3D" id="1.10.530.10">
    <property type="match status" value="1"/>
</dbReference>
<accession>A0A8T4L2C3</accession>
<evidence type="ECO:0000256" key="1">
    <source>
        <dbReference type="SAM" id="MobiDB-lite"/>
    </source>
</evidence>
<feature type="domain" description="Transglycosylase SLT" evidence="2">
    <location>
        <begin position="107"/>
        <end position="204"/>
    </location>
</feature>
<evidence type="ECO:0000313" key="3">
    <source>
        <dbReference type="EMBL" id="MBS3061478.1"/>
    </source>
</evidence>
<dbReference type="AlphaFoldDB" id="A0A8T4L2C3"/>
<sequence>MTKPVSRRGLFKRAVAVGAGFFLGKKALNAKQPKKEQPRQPVQTKRREQQKTARPTAARPATRPVRRPSRILPRREIERLIDQHSQFVPAGYPRELLIRQIFTETNRGDAHAYGSAGEIGLMQIKPSVLADLQRANMLPRRGITAEDLFDPAVNIQVGTSYIGWIWRYVRPMGKRENFTQATPDEQIDFVLGAYNQGIGRIERKGITPLAAEYIRRVRQTTRLPPLEAPTNQSAPATGSRPAPQTRPATRPAPSSGRLVQPRIASKTGANAPRKGFLKQERA</sequence>
<name>A0A8T4L2C3_9ARCH</name>
<feature type="region of interest" description="Disordered" evidence="1">
    <location>
        <begin position="26"/>
        <end position="70"/>
    </location>
</feature>
<evidence type="ECO:0000259" key="2">
    <source>
        <dbReference type="Pfam" id="PF01464"/>
    </source>
</evidence>